<dbReference type="AlphaFoldDB" id="A0A397UDQ4"/>
<organism evidence="1 2">
    <name type="scientific">Gigaspora rosea</name>
    <dbReference type="NCBI Taxonomy" id="44941"/>
    <lineage>
        <taxon>Eukaryota</taxon>
        <taxon>Fungi</taxon>
        <taxon>Fungi incertae sedis</taxon>
        <taxon>Mucoromycota</taxon>
        <taxon>Glomeromycotina</taxon>
        <taxon>Glomeromycetes</taxon>
        <taxon>Diversisporales</taxon>
        <taxon>Gigasporaceae</taxon>
        <taxon>Gigaspora</taxon>
    </lineage>
</organism>
<sequence length="51" mass="6420">MFYYNKDLGKRFSIICKILNFLFYFLYQSHNAVTFEIFYLSQFYCNKNYCR</sequence>
<name>A0A397UDQ4_9GLOM</name>
<gene>
    <name evidence="1" type="ORF">C2G38_2111502</name>
</gene>
<comment type="caution">
    <text evidence="1">The sequence shown here is derived from an EMBL/GenBank/DDBJ whole genome shotgun (WGS) entry which is preliminary data.</text>
</comment>
<proteinExistence type="predicted"/>
<reference evidence="1 2" key="1">
    <citation type="submission" date="2018-06" db="EMBL/GenBank/DDBJ databases">
        <title>Comparative genomics reveals the genomic features of Rhizophagus irregularis, R. cerebriforme, R. diaphanum and Gigaspora rosea, and their symbiotic lifestyle signature.</title>
        <authorList>
            <person name="Morin E."/>
            <person name="San Clemente H."/>
            <person name="Chen E.C.H."/>
            <person name="De La Providencia I."/>
            <person name="Hainaut M."/>
            <person name="Kuo A."/>
            <person name="Kohler A."/>
            <person name="Murat C."/>
            <person name="Tang N."/>
            <person name="Roy S."/>
            <person name="Loubradou J."/>
            <person name="Henrissat B."/>
            <person name="Grigoriev I.V."/>
            <person name="Corradi N."/>
            <person name="Roux C."/>
            <person name="Martin F.M."/>
        </authorList>
    </citation>
    <scope>NUCLEOTIDE SEQUENCE [LARGE SCALE GENOMIC DNA]</scope>
    <source>
        <strain evidence="1 2">DAOM 194757</strain>
    </source>
</reference>
<accession>A0A397UDQ4</accession>
<evidence type="ECO:0000313" key="2">
    <source>
        <dbReference type="Proteomes" id="UP000266673"/>
    </source>
</evidence>
<keyword evidence="2" id="KW-1185">Reference proteome</keyword>
<protein>
    <submittedName>
        <fullName evidence="1">Uncharacterized protein</fullName>
    </submittedName>
</protein>
<dbReference type="Proteomes" id="UP000266673">
    <property type="component" value="Unassembled WGS sequence"/>
</dbReference>
<evidence type="ECO:0000313" key="1">
    <source>
        <dbReference type="EMBL" id="RIB08280.1"/>
    </source>
</evidence>
<dbReference type="EMBL" id="QKWP01001529">
    <property type="protein sequence ID" value="RIB08280.1"/>
    <property type="molecule type" value="Genomic_DNA"/>
</dbReference>